<protein>
    <submittedName>
        <fullName evidence="1">Uncharacterized protein</fullName>
    </submittedName>
</protein>
<organism evidence="1 2">
    <name type="scientific">Dioscorea alata</name>
    <name type="common">Purple yam</name>
    <dbReference type="NCBI Taxonomy" id="55571"/>
    <lineage>
        <taxon>Eukaryota</taxon>
        <taxon>Viridiplantae</taxon>
        <taxon>Streptophyta</taxon>
        <taxon>Embryophyta</taxon>
        <taxon>Tracheophyta</taxon>
        <taxon>Spermatophyta</taxon>
        <taxon>Magnoliopsida</taxon>
        <taxon>Liliopsida</taxon>
        <taxon>Dioscoreales</taxon>
        <taxon>Dioscoreaceae</taxon>
        <taxon>Dioscorea</taxon>
    </lineage>
</organism>
<keyword evidence="2" id="KW-1185">Reference proteome</keyword>
<dbReference type="EMBL" id="CM037030">
    <property type="protein sequence ID" value="KAH7652168.1"/>
    <property type="molecule type" value="Genomic_DNA"/>
</dbReference>
<dbReference type="Proteomes" id="UP000827976">
    <property type="component" value="Chromosome 20"/>
</dbReference>
<name>A0ACB7TUJ2_DIOAL</name>
<evidence type="ECO:0000313" key="2">
    <source>
        <dbReference type="Proteomes" id="UP000827976"/>
    </source>
</evidence>
<proteinExistence type="predicted"/>
<accession>A0ACB7TUJ2</accession>
<evidence type="ECO:0000313" key="1">
    <source>
        <dbReference type="EMBL" id="KAH7652168.1"/>
    </source>
</evidence>
<sequence length="125" mass="13991">MLGKLLGCKFINKCNYSLKCINSRLVVITKRKQATVKFLRKDVAKLSSRELNSIVFGRGICSVSAALCLKVISCSIDLRMIPTEFSCNQYTDVMATHACSNFRPMLFHQGGDLPNWLLMLLSKLA</sequence>
<reference evidence="2" key="1">
    <citation type="journal article" date="2022" name="Nat. Commun.">
        <title>Chromosome evolution and the genetic basis of agronomically important traits in greater yam.</title>
        <authorList>
            <person name="Bredeson J.V."/>
            <person name="Lyons J.B."/>
            <person name="Oniyinde I.O."/>
            <person name="Okereke N.R."/>
            <person name="Kolade O."/>
            <person name="Nnabue I."/>
            <person name="Nwadili C.O."/>
            <person name="Hribova E."/>
            <person name="Parker M."/>
            <person name="Nwogha J."/>
            <person name="Shu S."/>
            <person name="Carlson J."/>
            <person name="Kariba R."/>
            <person name="Muthemba S."/>
            <person name="Knop K."/>
            <person name="Barton G.J."/>
            <person name="Sherwood A.V."/>
            <person name="Lopez-Montes A."/>
            <person name="Asiedu R."/>
            <person name="Jamnadass R."/>
            <person name="Muchugi A."/>
            <person name="Goodstein D."/>
            <person name="Egesi C.N."/>
            <person name="Featherston J."/>
            <person name="Asfaw A."/>
            <person name="Simpson G.G."/>
            <person name="Dolezel J."/>
            <person name="Hendre P.S."/>
            <person name="Van Deynze A."/>
            <person name="Kumar P.L."/>
            <person name="Obidiegwu J.E."/>
            <person name="Bhattacharjee R."/>
            <person name="Rokhsar D.S."/>
        </authorList>
    </citation>
    <scope>NUCLEOTIDE SEQUENCE [LARGE SCALE GENOMIC DNA]</scope>
    <source>
        <strain evidence="2">cv. TDa95/00328</strain>
    </source>
</reference>
<gene>
    <name evidence="1" type="ORF">IHE45_20G103300</name>
</gene>
<comment type="caution">
    <text evidence="1">The sequence shown here is derived from an EMBL/GenBank/DDBJ whole genome shotgun (WGS) entry which is preliminary data.</text>
</comment>